<accession>E1SP40</accession>
<feature type="transmembrane region" description="Helical" evidence="1">
    <location>
        <begin position="12"/>
        <end position="35"/>
    </location>
</feature>
<protein>
    <recommendedName>
        <fullName evidence="2">DUF2061 domain-containing protein</fullName>
    </recommendedName>
</protein>
<keyword evidence="1" id="KW-0812">Transmembrane</keyword>
<name>E1SP40_FERBD</name>
<organism evidence="3 4">
    <name type="scientific">Ferrimonas balearica (strain DSM 9799 / CCM 4581 / KCTC 23876 / PAT)</name>
    <dbReference type="NCBI Taxonomy" id="550540"/>
    <lineage>
        <taxon>Bacteria</taxon>
        <taxon>Pseudomonadati</taxon>
        <taxon>Pseudomonadota</taxon>
        <taxon>Gammaproteobacteria</taxon>
        <taxon>Alteromonadales</taxon>
        <taxon>Ferrimonadaceae</taxon>
        <taxon>Ferrimonas</taxon>
    </lineage>
</organism>
<dbReference type="AlphaFoldDB" id="E1SP40"/>
<dbReference type="HOGENOM" id="CLU_160691_2_0_6"/>
<evidence type="ECO:0000313" key="3">
    <source>
        <dbReference type="EMBL" id="ADN74689.1"/>
    </source>
</evidence>
<keyword evidence="4" id="KW-1185">Reference proteome</keyword>
<dbReference type="Proteomes" id="UP000006683">
    <property type="component" value="Chromosome"/>
</dbReference>
<dbReference type="KEGG" id="fbl:Fbal_0475"/>
<dbReference type="OrthoDB" id="9133582at2"/>
<dbReference type="InterPro" id="IPR018638">
    <property type="entry name" value="DUF2061_membrane"/>
</dbReference>
<dbReference type="eggNOG" id="COG3205">
    <property type="taxonomic scope" value="Bacteria"/>
</dbReference>
<dbReference type="Pfam" id="PF09834">
    <property type="entry name" value="DUF2061"/>
    <property type="match status" value="1"/>
</dbReference>
<reference evidence="3 4" key="1">
    <citation type="journal article" date="2010" name="Stand. Genomic Sci.">
        <title>Complete genome sequence of Ferrimonas balearica type strain (PAT).</title>
        <authorList>
            <person name="Nolan M."/>
            <person name="Sikorski J."/>
            <person name="Davenport K."/>
            <person name="Lucas S."/>
            <person name="Glavina Del Rio T."/>
            <person name="Tice H."/>
            <person name="Cheng J."/>
            <person name="Goodwin L."/>
            <person name="Pitluck S."/>
            <person name="Liolios K."/>
            <person name="Ivanova N."/>
            <person name="Mavromatis K."/>
            <person name="Ovchinnikova G."/>
            <person name="Pati A."/>
            <person name="Chen A."/>
            <person name="Palaniappan K."/>
            <person name="Land M."/>
            <person name="Hauser L."/>
            <person name="Chang Y."/>
            <person name="Jeffries C."/>
            <person name="Tapia R."/>
            <person name="Brettin T."/>
            <person name="Detter J."/>
            <person name="Han C."/>
            <person name="Yasawong M."/>
            <person name="Rohde M."/>
            <person name="Tindall B."/>
            <person name="Goker M."/>
            <person name="Woyke T."/>
            <person name="Bristow J."/>
            <person name="Eisen J."/>
            <person name="Markowitz V."/>
            <person name="Hugenholtz P."/>
            <person name="Kyrpides N."/>
            <person name="Klenk H."/>
            <person name="Lapidus A."/>
        </authorList>
    </citation>
    <scope>NUCLEOTIDE SEQUENCE [LARGE SCALE GENOMIC DNA]</scope>
    <source>
        <strain evidence="4">DSM 9799 / CCM 4581 / KCTC 23876 / PAT</strain>
    </source>
</reference>
<dbReference type="RefSeq" id="WP_013343995.1">
    <property type="nucleotide sequence ID" value="NC_014541.1"/>
</dbReference>
<sequence>MLKTFTFAVMHFSIAFALAYLITGSIVIGGLLAVLEPMVNTVGYAIHERVWKRIEARREAEAPSADVALPA</sequence>
<keyword evidence="1" id="KW-0472">Membrane</keyword>
<dbReference type="GeneID" id="67180717"/>
<evidence type="ECO:0000256" key="1">
    <source>
        <dbReference type="SAM" id="Phobius"/>
    </source>
</evidence>
<feature type="domain" description="DUF2061" evidence="2">
    <location>
        <begin position="1"/>
        <end position="52"/>
    </location>
</feature>
<keyword evidence="1" id="KW-1133">Transmembrane helix</keyword>
<evidence type="ECO:0000313" key="4">
    <source>
        <dbReference type="Proteomes" id="UP000006683"/>
    </source>
</evidence>
<evidence type="ECO:0000259" key="2">
    <source>
        <dbReference type="Pfam" id="PF09834"/>
    </source>
</evidence>
<gene>
    <name evidence="3" type="ordered locus">Fbal_0475</name>
</gene>
<proteinExistence type="predicted"/>
<dbReference type="EMBL" id="CP002209">
    <property type="protein sequence ID" value="ADN74689.1"/>
    <property type="molecule type" value="Genomic_DNA"/>
</dbReference>